<dbReference type="PRINTS" id="PR00033">
    <property type="entry name" value="HTHASNC"/>
</dbReference>
<dbReference type="InterPro" id="IPR019887">
    <property type="entry name" value="Tscrpt_reg_AsnC/Lrp_C"/>
</dbReference>
<dbReference type="EMBL" id="PVEP01000001">
    <property type="protein sequence ID" value="PQV58764.1"/>
    <property type="molecule type" value="Genomic_DNA"/>
</dbReference>
<feature type="domain" description="HTH asnC-type" evidence="4">
    <location>
        <begin position="23"/>
        <end position="84"/>
    </location>
</feature>
<keyword evidence="1" id="KW-0805">Transcription regulation</keyword>
<name>A0A2S8SD68_9RHOB</name>
<dbReference type="GO" id="GO:0006355">
    <property type="term" value="P:regulation of DNA-templated transcription"/>
    <property type="evidence" value="ECO:0007669"/>
    <property type="project" value="UniProtKB-ARBA"/>
</dbReference>
<reference evidence="5 6" key="1">
    <citation type="submission" date="2018-02" db="EMBL/GenBank/DDBJ databases">
        <title>Genomic Encyclopedia of Archaeal and Bacterial Type Strains, Phase II (KMG-II): from individual species to whole genera.</title>
        <authorList>
            <person name="Goeker M."/>
        </authorList>
    </citation>
    <scope>NUCLEOTIDE SEQUENCE [LARGE SCALE GENOMIC DNA]</scope>
    <source>
        <strain evidence="5 6">DSM 18921</strain>
    </source>
</reference>
<dbReference type="Gene3D" id="1.10.10.10">
    <property type="entry name" value="Winged helix-like DNA-binding domain superfamily/Winged helix DNA-binding domain"/>
    <property type="match status" value="1"/>
</dbReference>
<keyword evidence="3" id="KW-0804">Transcription</keyword>
<dbReference type="InterPro" id="IPR036388">
    <property type="entry name" value="WH-like_DNA-bd_sf"/>
</dbReference>
<dbReference type="PROSITE" id="PS50956">
    <property type="entry name" value="HTH_ASNC_2"/>
    <property type="match status" value="1"/>
</dbReference>
<dbReference type="CDD" id="cd00090">
    <property type="entry name" value="HTH_ARSR"/>
    <property type="match status" value="1"/>
</dbReference>
<dbReference type="PANTHER" id="PTHR30154:SF46">
    <property type="entry name" value="TRANSCRIPTIONAL REGULATORY PROTEIN"/>
    <property type="match status" value="1"/>
</dbReference>
<evidence type="ECO:0000313" key="5">
    <source>
        <dbReference type="EMBL" id="PQV58764.1"/>
    </source>
</evidence>
<dbReference type="InterPro" id="IPR019888">
    <property type="entry name" value="Tscrpt_reg_AsnC-like"/>
</dbReference>
<dbReference type="InterPro" id="IPR036390">
    <property type="entry name" value="WH_DNA-bd_sf"/>
</dbReference>
<protein>
    <submittedName>
        <fullName evidence="5">DNA-binding Lrp family transcriptional regulator</fullName>
    </submittedName>
</protein>
<comment type="caution">
    <text evidence="5">The sequence shown here is derived from an EMBL/GenBank/DDBJ whole genome shotgun (WGS) entry which is preliminary data.</text>
</comment>
<dbReference type="GO" id="GO:0043200">
    <property type="term" value="P:response to amino acid"/>
    <property type="evidence" value="ECO:0007669"/>
    <property type="project" value="TreeGrafter"/>
</dbReference>
<dbReference type="InterPro" id="IPR000485">
    <property type="entry name" value="AsnC-type_HTH_dom"/>
</dbReference>
<dbReference type="Gene3D" id="3.30.70.920">
    <property type="match status" value="1"/>
</dbReference>
<organism evidence="5 6">
    <name type="scientific">Albidovulum denitrificans</name>
    <dbReference type="NCBI Taxonomy" id="404881"/>
    <lineage>
        <taxon>Bacteria</taxon>
        <taxon>Pseudomonadati</taxon>
        <taxon>Pseudomonadota</taxon>
        <taxon>Alphaproteobacteria</taxon>
        <taxon>Rhodobacterales</taxon>
        <taxon>Paracoccaceae</taxon>
        <taxon>Albidovulum</taxon>
    </lineage>
</organism>
<keyword evidence="2 5" id="KW-0238">DNA-binding</keyword>
<dbReference type="GO" id="GO:0043565">
    <property type="term" value="F:sequence-specific DNA binding"/>
    <property type="evidence" value="ECO:0007669"/>
    <property type="project" value="InterPro"/>
</dbReference>
<evidence type="ECO:0000256" key="2">
    <source>
        <dbReference type="ARBA" id="ARBA00023125"/>
    </source>
</evidence>
<evidence type="ECO:0000256" key="3">
    <source>
        <dbReference type="ARBA" id="ARBA00023163"/>
    </source>
</evidence>
<evidence type="ECO:0000259" key="4">
    <source>
        <dbReference type="PROSITE" id="PS50956"/>
    </source>
</evidence>
<dbReference type="SUPFAM" id="SSF46785">
    <property type="entry name" value="Winged helix' DNA-binding domain"/>
    <property type="match status" value="1"/>
</dbReference>
<dbReference type="PANTHER" id="PTHR30154">
    <property type="entry name" value="LEUCINE-RESPONSIVE REGULATORY PROTEIN"/>
    <property type="match status" value="1"/>
</dbReference>
<gene>
    <name evidence="5" type="ORF">LX70_00577</name>
</gene>
<sequence length="173" mass="18861">MGEMAELRILGESKIKMTHEIRIDDFDCAILAALQKDGAMTNAALAERVNLSASQISRRRSALEEAGVIEGYSARLGAAKLGYGLRAVIRVNLRSHGPGKDEDFARFVASHPQIRSAFSVSGDADYILDVRMTDLDAFADFVHSALLPHPQVSQVRSEIVLKTLKDDRGLPLG</sequence>
<dbReference type="Pfam" id="PF01037">
    <property type="entry name" value="AsnC_trans_reg"/>
    <property type="match status" value="1"/>
</dbReference>
<dbReference type="SUPFAM" id="SSF54909">
    <property type="entry name" value="Dimeric alpha+beta barrel"/>
    <property type="match status" value="1"/>
</dbReference>
<evidence type="ECO:0000313" key="6">
    <source>
        <dbReference type="Proteomes" id="UP000238338"/>
    </source>
</evidence>
<dbReference type="GO" id="GO:0005829">
    <property type="term" value="C:cytosol"/>
    <property type="evidence" value="ECO:0007669"/>
    <property type="project" value="TreeGrafter"/>
</dbReference>
<dbReference type="InterPro" id="IPR011991">
    <property type="entry name" value="ArsR-like_HTH"/>
</dbReference>
<accession>A0A2S8SD68</accession>
<dbReference type="Pfam" id="PF13412">
    <property type="entry name" value="HTH_24"/>
    <property type="match status" value="1"/>
</dbReference>
<keyword evidence="6" id="KW-1185">Reference proteome</keyword>
<dbReference type="Proteomes" id="UP000238338">
    <property type="component" value="Unassembled WGS sequence"/>
</dbReference>
<dbReference type="SMART" id="SM00344">
    <property type="entry name" value="HTH_ASNC"/>
    <property type="match status" value="1"/>
</dbReference>
<proteinExistence type="predicted"/>
<dbReference type="InterPro" id="IPR011008">
    <property type="entry name" value="Dimeric_a/b-barrel"/>
</dbReference>
<dbReference type="AlphaFoldDB" id="A0A2S8SD68"/>
<evidence type="ECO:0000256" key="1">
    <source>
        <dbReference type="ARBA" id="ARBA00023015"/>
    </source>
</evidence>